<evidence type="ECO:0000313" key="1">
    <source>
        <dbReference type="EMBL" id="RBP12322.1"/>
    </source>
</evidence>
<proteinExistence type="predicted"/>
<name>A0A366FCC8_9HYPH</name>
<reference evidence="1 2" key="1">
    <citation type="submission" date="2018-06" db="EMBL/GenBank/DDBJ databases">
        <title>Genomic Encyclopedia of Type Strains, Phase IV (KMG-IV): sequencing the most valuable type-strain genomes for metagenomic binning, comparative biology and taxonomic classification.</title>
        <authorList>
            <person name="Goeker M."/>
        </authorList>
    </citation>
    <scope>NUCLEOTIDE SEQUENCE [LARGE SCALE GENOMIC DNA]</scope>
    <source>
        <strain evidence="1 2">DSM 24875</strain>
    </source>
</reference>
<dbReference type="OrthoDB" id="7845978at2"/>
<sequence>MATYDAELFDVASRLLRRPKERGRLSRARIRRSVSTAYYALFHFLLDEIGRLLIGTRSGLLERRRILVRTITHKGVKSTLEKVRGNAVDRSVEDFLRPLGGAAGAVQPPAFAKGFANAFIDAQDKRHEADYDLNEVLSEADARLLVQRAKRCIEAWRAATGDVDRDFKHALCVLMLLKGQLRTE</sequence>
<accession>A0A366FCC8</accession>
<organism evidence="1 2">
    <name type="scientific">Roseiarcus fermentans</name>
    <dbReference type="NCBI Taxonomy" id="1473586"/>
    <lineage>
        <taxon>Bacteria</taxon>
        <taxon>Pseudomonadati</taxon>
        <taxon>Pseudomonadota</taxon>
        <taxon>Alphaproteobacteria</taxon>
        <taxon>Hyphomicrobiales</taxon>
        <taxon>Roseiarcaceae</taxon>
        <taxon>Roseiarcus</taxon>
    </lineage>
</organism>
<protein>
    <submittedName>
        <fullName evidence="1">Uncharacterized protein</fullName>
    </submittedName>
</protein>
<dbReference type="Gene3D" id="1.20.120.330">
    <property type="entry name" value="Nucleotidyltransferases domain 2"/>
    <property type="match status" value="1"/>
</dbReference>
<dbReference type="Proteomes" id="UP000253529">
    <property type="component" value="Unassembled WGS sequence"/>
</dbReference>
<gene>
    <name evidence="1" type="ORF">DFR50_114152</name>
</gene>
<dbReference type="AlphaFoldDB" id="A0A366FCC8"/>
<comment type="caution">
    <text evidence="1">The sequence shown here is derived from an EMBL/GenBank/DDBJ whole genome shotgun (WGS) entry which is preliminary data.</text>
</comment>
<dbReference type="RefSeq" id="WP_113889950.1">
    <property type="nucleotide sequence ID" value="NZ_QNRK01000014.1"/>
</dbReference>
<evidence type="ECO:0000313" key="2">
    <source>
        <dbReference type="Proteomes" id="UP000253529"/>
    </source>
</evidence>
<keyword evidence="2" id="KW-1185">Reference proteome</keyword>
<dbReference type="EMBL" id="QNRK01000014">
    <property type="protein sequence ID" value="RBP12322.1"/>
    <property type="molecule type" value="Genomic_DNA"/>
</dbReference>